<dbReference type="Pfam" id="PF26086">
    <property type="entry name" value="Niban2"/>
    <property type="match status" value="1"/>
</dbReference>
<dbReference type="GeneID" id="107077548"/>
<dbReference type="EMBL" id="AHAT01007567">
    <property type="status" value="NOT_ANNOTATED_CDS"/>
    <property type="molecule type" value="Genomic_DNA"/>
</dbReference>
<dbReference type="eggNOG" id="ENOG502RTSQ">
    <property type="taxonomic scope" value="Eukaryota"/>
</dbReference>
<evidence type="ECO:0000313" key="4">
    <source>
        <dbReference type="Proteomes" id="UP000018468"/>
    </source>
</evidence>
<proteinExistence type="inferred from homology"/>
<dbReference type="InterPro" id="IPR001849">
    <property type="entry name" value="PH_domain"/>
</dbReference>
<dbReference type="Bgee" id="ENSLOCG00000008561">
    <property type="expression patterns" value="Expressed in pharyngeal gill and 9 other cell types or tissues"/>
</dbReference>
<dbReference type="Ensembl" id="ENSLOCT00000010424.1">
    <property type="protein sequence ID" value="ENSLOCP00000010410.1"/>
    <property type="gene ID" value="ENSLOCG00000008561.1"/>
</dbReference>
<dbReference type="HOGENOM" id="CLU_009718_1_1_1"/>
<dbReference type="GeneTree" id="ENSGT00940000154149"/>
<reference evidence="4" key="1">
    <citation type="submission" date="2011-12" db="EMBL/GenBank/DDBJ databases">
        <title>The Draft Genome of Lepisosteus oculatus.</title>
        <authorList>
            <consortium name="The Broad Institute Genome Assembly &amp; Analysis Group"/>
            <consortium name="Computational R&amp;D Group"/>
            <consortium name="and Sequencing Platform"/>
            <person name="Di Palma F."/>
            <person name="Alfoldi J."/>
            <person name="Johnson J."/>
            <person name="Berlin A."/>
            <person name="Gnerre S."/>
            <person name="Jaffe D."/>
            <person name="MacCallum I."/>
            <person name="Young S."/>
            <person name="Walker B.J."/>
            <person name="Lander E.S."/>
            <person name="Lindblad-Toh K."/>
        </authorList>
    </citation>
    <scope>NUCLEOTIDE SEQUENCE [LARGE SCALE GENOMIC DNA]</scope>
</reference>
<dbReference type="InterPro" id="IPR026088">
    <property type="entry name" value="Niban-like"/>
</dbReference>
<protein>
    <submittedName>
        <fullName evidence="3">Niban apoptosis regulator 3</fullName>
    </submittedName>
</protein>
<dbReference type="SUPFAM" id="SSF50729">
    <property type="entry name" value="PH domain-like"/>
    <property type="match status" value="1"/>
</dbReference>
<dbReference type="PROSITE" id="PS50003">
    <property type="entry name" value="PH_DOMAIN"/>
    <property type="match status" value="1"/>
</dbReference>
<keyword evidence="4" id="KW-1185">Reference proteome</keyword>
<accession>W5MPV1</accession>
<dbReference type="Proteomes" id="UP000018468">
    <property type="component" value="Linkage group LG6"/>
</dbReference>
<reference evidence="3" key="2">
    <citation type="submission" date="2025-08" db="UniProtKB">
        <authorList>
            <consortium name="Ensembl"/>
        </authorList>
    </citation>
    <scope>IDENTIFICATION</scope>
</reference>
<dbReference type="AlphaFoldDB" id="W5MPV1"/>
<dbReference type="Pfam" id="PF26089">
    <property type="entry name" value="PH_Niban2"/>
    <property type="match status" value="1"/>
</dbReference>
<feature type="domain" description="PH" evidence="2">
    <location>
        <begin position="69"/>
        <end position="192"/>
    </location>
</feature>
<dbReference type="InterPro" id="IPR059060">
    <property type="entry name" value="Niban_1/2/3_dom"/>
</dbReference>
<dbReference type="InParanoid" id="W5MPV1"/>
<dbReference type="OrthoDB" id="9412522at2759"/>
<reference evidence="3" key="3">
    <citation type="submission" date="2025-09" db="UniProtKB">
        <authorList>
            <consortium name="Ensembl"/>
        </authorList>
    </citation>
    <scope>IDENTIFICATION</scope>
</reference>
<comment type="similarity">
    <text evidence="1">Belongs to the Niban family.</text>
</comment>
<organism evidence="3 4">
    <name type="scientific">Lepisosteus oculatus</name>
    <name type="common">Spotted gar</name>
    <dbReference type="NCBI Taxonomy" id="7918"/>
    <lineage>
        <taxon>Eukaryota</taxon>
        <taxon>Metazoa</taxon>
        <taxon>Chordata</taxon>
        <taxon>Craniata</taxon>
        <taxon>Vertebrata</taxon>
        <taxon>Euteleostomi</taxon>
        <taxon>Actinopterygii</taxon>
        <taxon>Neopterygii</taxon>
        <taxon>Holostei</taxon>
        <taxon>Semionotiformes</taxon>
        <taxon>Lepisosteidae</taxon>
        <taxon>Lepisosteus</taxon>
    </lineage>
</organism>
<dbReference type="KEGG" id="loc:107077548"/>
<evidence type="ECO:0000259" key="2">
    <source>
        <dbReference type="PROSITE" id="PS50003"/>
    </source>
</evidence>
<dbReference type="PANTHER" id="PTHR14392">
    <property type="entry name" value="NIBAN FAMILY MEMBER"/>
    <property type="match status" value="1"/>
</dbReference>
<evidence type="ECO:0000256" key="1">
    <source>
        <dbReference type="ARBA" id="ARBA00010251"/>
    </source>
</evidence>
<dbReference type="OMA" id="ITEDMCE"/>
<sequence>MGGLHSGHLDARQRKHLAGYTGAVLKDFAPHYQRQLPVALLEHIQEEVGHRKGCDTRLLHNPDAVSGSDVVLEGNLQVFQDGKWRERHLLVTKEFAVESRDSKEVFEKGWECKTTLILTGSQVSTSLEEHCRLLDTMCQHIKGSQGGKMPFSECPTEFPVFIHHPYLAPLCVATNSKETQLQWQRVLQSVVLHHSTVLQRKGNVETRAFLEAVRFYRQEKGSYATGVLAMGSEEEVLSSVIVEDLLPALRDQLFPRLVHSKSKKGYVWLQLLSQVYSLVLSQVTVELSVLMKEVTQRRPQLERQIRSDLDQISTLQDQIAQSITDEMSLEIEQCVTRLVTPTLNSTYEELATPLHAGLAAIRQLFLDVCGDIICTGCTGQSLQELVSPLCSLGVGSARLSDCLLLLETAAERQKGWQESWGIESCRPLVLQAQSAVQQLLESAVFTFRRLLTLQFSYSLSPAQLSQALQRVHDRVLKQLDHDLVVLQAQLAGDALLHIALPMLLKELVPRCKLHLTKYEQMVFSDYSDFLHIDNIFHSVLKEALTTEIRGVLKDTPKKYKLSLHCPSLALLNTPEQSYSVWPASSRDRSYSQLSGSTTLTSSTSSYENLWTSTEDSTVDNSMTKQADNLKTRAMCHPVHAGNPEFTTNQMCPNQRQWGQNKGRRVAVSNMDSSMQDFTTSGQASRLNGDYISLVGTGKDRHLFPEGKQQ</sequence>
<name>W5MPV1_LEPOC</name>
<dbReference type="PANTHER" id="PTHR14392:SF3">
    <property type="entry name" value="PROTEIN NIBAN 1"/>
    <property type="match status" value="1"/>
</dbReference>
<evidence type="ECO:0000313" key="3">
    <source>
        <dbReference type="Ensembl" id="ENSLOCP00000010410.1"/>
    </source>
</evidence>
<dbReference type="CTD" id="199786"/>